<dbReference type="EMBL" id="OOFM01000004">
    <property type="protein sequence ID" value="SPL63067.1"/>
    <property type="molecule type" value="Genomic_DNA"/>
</dbReference>
<dbReference type="AlphaFoldDB" id="A0A2P9HG45"/>
<reference evidence="2" key="1">
    <citation type="submission" date="2017-12" db="EMBL/GenBank/DDBJ databases">
        <authorList>
            <person name="Diaz M."/>
        </authorList>
    </citation>
    <scope>NUCLEOTIDE SEQUENCE [LARGE SCALE GENOMIC DNA]</scope>
    <source>
        <strain evidence="2">FI11154</strain>
    </source>
</reference>
<organism evidence="1 2">
    <name type="scientific">Ochrobactrum soli</name>
    <dbReference type="NCBI Taxonomy" id="2448455"/>
    <lineage>
        <taxon>Bacteria</taxon>
        <taxon>Pseudomonadati</taxon>
        <taxon>Pseudomonadota</taxon>
        <taxon>Alphaproteobacteria</taxon>
        <taxon>Hyphomicrobiales</taxon>
        <taxon>Brucellaceae</taxon>
        <taxon>Brucella/Ochrobactrum group</taxon>
        <taxon>Ochrobactrum</taxon>
    </lineage>
</organism>
<sequence length="72" mass="8225">MQLQEGGFYLTRDGRRVGPIRRMKHARGDTIKWESDDVLLPRTLSNWADDGTCFPGATQLKWTNCDLVEETA</sequence>
<evidence type="ECO:0000313" key="1">
    <source>
        <dbReference type="EMBL" id="SPL63067.1"/>
    </source>
</evidence>
<dbReference type="Proteomes" id="UP000246073">
    <property type="component" value="Unassembled WGS sequence"/>
</dbReference>
<accession>A0A2P9HG45</accession>
<gene>
    <name evidence="1" type="ORF">OHAE_2999</name>
</gene>
<protein>
    <submittedName>
        <fullName evidence="1">Uncharacterized protein</fullName>
    </submittedName>
</protein>
<name>A0A2P9HG45_9HYPH</name>
<evidence type="ECO:0000313" key="2">
    <source>
        <dbReference type="Proteomes" id="UP000246073"/>
    </source>
</evidence>
<proteinExistence type="predicted"/>